<dbReference type="GO" id="GO:0005856">
    <property type="term" value="C:cytoskeleton"/>
    <property type="evidence" value="ECO:0007669"/>
    <property type="project" value="TreeGrafter"/>
</dbReference>
<dbReference type="PROSITE" id="PS00660">
    <property type="entry name" value="FERM_1"/>
    <property type="match status" value="1"/>
</dbReference>
<gene>
    <name evidence="5" type="primary">EPB41L4A</name>
    <name evidence="5" type="ORF">BLAG_LOCUS12736</name>
</gene>
<dbReference type="PROSITE" id="PS50057">
    <property type="entry name" value="FERM_3"/>
    <property type="match status" value="1"/>
</dbReference>
<dbReference type="Pfam" id="PF00373">
    <property type="entry name" value="FERM_M"/>
    <property type="match status" value="1"/>
</dbReference>
<evidence type="ECO:0000256" key="2">
    <source>
        <dbReference type="ARBA" id="ARBA00022490"/>
    </source>
</evidence>
<feature type="compositionally biased region" description="Polar residues" evidence="3">
    <location>
        <begin position="391"/>
        <end position="407"/>
    </location>
</feature>
<dbReference type="FunFam" id="1.20.80.10:FF:000003">
    <property type="entry name" value="Tyrosine-protein phosphatase non-receptor type 4"/>
    <property type="match status" value="1"/>
</dbReference>
<dbReference type="SUPFAM" id="SSF50729">
    <property type="entry name" value="PH domain-like"/>
    <property type="match status" value="1"/>
</dbReference>
<dbReference type="InterPro" id="IPR014352">
    <property type="entry name" value="FERM/acyl-CoA-bd_prot_sf"/>
</dbReference>
<dbReference type="OrthoDB" id="6235974at2759"/>
<dbReference type="InterPro" id="IPR019747">
    <property type="entry name" value="FERM_CS"/>
</dbReference>
<dbReference type="InterPro" id="IPR000299">
    <property type="entry name" value="FERM_domain"/>
</dbReference>
<proteinExistence type="predicted"/>
<feature type="compositionally biased region" description="Low complexity" evidence="3">
    <location>
        <begin position="455"/>
        <end position="464"/>
    </location>
</feature>
<reference evidence="5" key="1">
    <citation type="submission" date="2022-01" db="EMBL/GenBank/DDBJ databases">
        <authorList>
            <person name="Braso-Vives M."/>
        </authorList>
    </citation>
    <scope>NUCLEOTIDE SEQUENCE</scope>
</reference>
<dbReference type="CDD" id="cd13186">
    <property type="entry name" value="FERM_C_NBL4_NBL5"/>
    <property type="match status" value="1"/>
</dbReference>
<dbReference type="PRINTS" id="PR00935">
    <property type="entry name" value="BAND41"/>
</dbReference>
<keyword evidence="6" id="KW-1185">Reference proteome</keyword>
<dbReference type="PANTHER" id="PTHR23280">
    <property type="entry name" value="4.1 G PROTEIN"/>
    <property type="match status" value="1"/>
</dbReference>
<dbReference type="InterPro" id="IPR011993">
    <property type="entry name" value="PH-like_dom_sf"/>
</dbReference>
<organism evidence="5 6">
    <name type="scientific">Branchiostoma lanceolatum</name>
    <name type="common">Common lancelet</name>
    <name type="synonym">Amphioxus lanceolatum</name>
    <dbReference type="NCBI Taxonomy" id="7740"/>
    <lineage>
        <taxon>Eukaryota</taxon>
        <taxon>Metazoa</taxon>
        <taxon>Chordata</taxon>
        <taxon>Cephalochordata</taxon>
        <taxon>Leptocardii</taxon>
        <taxon>Amphioxiformes</taxon>
        <taxon>Branchiostomatidae</taxon>
        <taxon>Branchiostoma</taxon>
    </lineage>
</organism>
<dbReference type="FunFam" id="2.30.29.30:FF:000002">
    <property type="entry name" value="Band 4.1-like protein 5 isoform 1"/>
    <property type="match status" value="1"/>
</dbReference>
<name>A0A8J9ZFV5_BRALA</name>
<dbReference type="Pfam" id="PF09379">
    <property type="entry name" value="FERM_N"/>
    <property type="match status" value="1"/>
</dbReference>
<evidence type="ECO:0000313" key="6">
    <source>
        <dbReference type="Proteomes" id="UP000838412"/>
    </source>
</evidence>
<accession>A0A8J9ZFV5</accession>
<dbReference type="CDD" id="cd14473">
    <property type="entry name" value="FERM_B-lobe"/>
    <property type="match status" value="1"/>
</dbReference>
<evidence type="ECO:0000256" key="3">
    <source>
        <dbReference type="SAM" id="MobiDB-lite"/>
    </source>
</evidence>
<feature type="compositionally biased region" description="Basic and acidic residues" evidence="3">
    <location>
        <begin position="531"/>
        <end position="549"/>
    </location>
</feature>
<dbReference type="GO" id="GO:0016020">
    <property type="term" value="C:membrane"/>
    <property type="evidence" value="ECO:0007669"/>
    <property type="project" value="UniProtKB-ARBA"/>
</dbReference>
<dbReference type="Gene3D" id="2.30.29.30">
    <property type="entry name" value="Pleckstrin-homology domain (PH domain)/Phosphotyrosine-binding domain (PTB)"/>
    <property type="match status" value="1"/>
</dbReference>
<comment type="subcellular location">
    <subcellularLocation>
        <location evidence="1">Cytoplasm</location>
    </subcellularLocation>
</comment>
<feature type="compositionally biased region" description="Basic and acidic residues" evidence="3">
    <location>
        <begin position="313"/>
        <end position="328"/>
    </location>
</feature>
<feature type="compositionally biased region" description="Basic residues" evidence="3">
    <location>
        <begin position="514"/>
        <end position="530"/>
    </location>
</feature>
<dbReference type="GO" id="GO:0031032">
    <property type="term" value="P:actomyosin structure organization"/>
    <property type="evidence" value="ECO:0007669"/>
    <property type="project" value="TreeGrafter"/>
</dbReference>
<dbReference type="Gene3D" id="1.20.80.10">
    <property type="match status" value="1"/>
</dbReference>
<feature type="compositionally biased region" description="Basic and acidic residues" evidence="3">
    <location>
        <begin position="753"/>
        <end position="770"/>
    </location>
</feature>
<dbReference type="InterPro" id="IPR014847">
    <property type="entry name" value="FA"/>
</dbReference>
<evidence type="ECO:0000259" key="4">
    <source>
        <dbReference type="PROSITE" id="PS50057"/>
    </source>
</evidence>
<dbReference type="Pfam" id="PF09380">
    <property type="entry name" value="FERM_C"/>
    <property type="match status" value="1"/>
</dbReference>
<feature type="compositionally biased region" description="Polar residues" evidence="3">
    <location>
        <begin position="612"/>
        <end position="622"/>
    </location>
</feature>
<feature type="compositionally biased region" description="Basic and acidic residues" evidence="3">
    <location>
        <begin position="647"/>
        <end position="661"/>
    </location>
</feature>
<keyword evidence="2" id="KW-0963">Cytoplasm</keyword>
<dbReference type="Gene3D" id="3.10.20.90">
    <property type="entry name" value="Phosphatidylinositol 3-kinase Catalytic Subunit, Chain A, domain 1"/>
    <property type="match status" value="1"/>
</dbReference>
<dbReference type="SUPFAM" id="SSF47031">
    <property type="entry name" value="Second domain of FERM"/>
    <property type="match status" value="1"/>
</dbReference>
<feature type="region of interest" description="Disordered" evidence="3">
    <location>
        <begin position="297"/>
        <end position="355"/>
    </location>
</feature>
<feature type="domain" description="FERM" evidence="4">
    <location>
        <begin position="1"/>
        <end position="273"/>
    </location>
</feature>
<feature type="compositionally biased region" description="Polar residues" evidence="3">
    <location>
        <begin position="297"/>
        <end position="307"/>
    </location>
</feature>
<dbReference type="InterPro" id="IPR019749">
    <property type="entry name" value="Band_41_domain"/>
</dbReference>
<dbReference type="SMART" id="SM01196">
    <property type="entry name" value="FERM_C"/>
    <property type="match status" value="1"/>
</dbReference>
<sequence length="969" mass="110093">MHSKTGGGQKKSSKGQVLLDLVFKKLHLLEKDFFGLRYQDSQGQTHWLEPTKPISKQMETDPPYRLYFGVKFYAEDPCRLHQEITRYQFFLQVKQDILQGRLPCQANEAAHLAAYAVQSELGDFDPRKHTGNYVSEFRFIPNQTEEMEKLIANIHRTLVGQVPSEAELNFLSLGRVLEMYGVDLHQVMGDDHVQYYLGLMPRGVVVYKNKTKVGMYFWPRITKILFKERQFFLRVRTKDNDEITYTFELSNKAACKHLWKCCVEHHAFFRLNEVSEVPGANKVISFQSQFRYSGRTAKQAQQDSDAMQQPEPYVERAPSKRYDKRNDANGEAYKVENPADVTMPTSPDGVTMVMAPEPVSSGKQYANGTAPGSAVSARSLPWEQRDETQGGLFTSGGSPRSTRSVASSKKFPRYPKSGSDSEGPHRRRHHRARSSGMSSGDDTDAPRRRRRSRGRSGQSSGSESEANRRHRKHRSRYSQEMVDTSAQWEEIRKQQEGQEVPAGQGVQAAEIKNLKKRHESPHRRKHRSRSRSPDKRREELWKHIQKDPIETSGMTEDQLKDITYKEVDLPKLKQSPGYRRRRPRSIGRSDQETPQQSDVELKMVPALPITHGYQSGNESVRSNPAFPPHDDQPPPPYTPPQHSTPRKNPEGRRTGNNDHRPISLPTEVLLKMQQTGYPGLSDHLVNGEDMSRSSTVLEADLRGEGPASMRGMNKSSTVYDGDSRRDSPASMRGTEDGRRRQGDVRMGSTVYDGDVRRDSGTEEGRRRQGDARMGSNQQLDRRQPPDGRYQNGAPHHSQSNQELRPPCKEIGNGRTDLGLQEVRRTPPTVDRSDRSAFQTPPPSKNLPNSSNGYDRPTNGRQYPDERQKPRHPYPNSRGATPPYQPPPTSSTHQPSRLQQNLYKNTGRNAAMATAAPYGSRPSTHSVPRSEGVYAPQPFRAVRDGPEELERQIRMMMQAPNRHHELATEL</sequence>
<dbReference type="InterPro" id="IPR018979">
    <property type="entry name" value="FERM_N"/>
</dbReference>
<dbReference type="SUPFAM" id="SSF54236">
    <property type="entry name" value="Ubiquitin-like"/>
    <property type="match status" value="1"/>
</dbReference>
<dbReference type="InterPro" id="IPR029071">
    <property type="entry name" value="Ubiquitin-like_domsf"/>
</dbReference>
<dbReference type="SMART" id="SM00295">
    <property type="entry name" value="B41"/>
    <property type="match status" value="1"/>
</dbReference>
<dbReference type="InterPro" id="IPR018980">
    <property type="entry name" value="FERM_PH-like_C"/>
</dbReference>
<feature type="compositionally biased region" description="Polar residues" evidence="3">
    <location>
        <begin position="896"/>
        <end position="907"/>
    </location>
</feature>
<feature type="compositionally biased region" description="Basic and acidic residues" evidence="3">
    <location>
        <begin position="721"/>
        <end position="743"/>
    </location>
</feature>
<dbReference type="Proteomes" id="UP000838412">
    <property type="component" value="Chromosome 2"/>
</dbReference>
<dbReference type="SMART" id="SM01195">
    <property type="entry name" value="FA"/>
    <property type="match status" value="1"/>
</dbReference>
<dbReference type="InterPro" id="IPR019748">
    <property type="entry name" value="FERM_central"/>
</dbReference>
<dbReference type="InterPro" id="IPR035963">
    <property type="entry name" value="FERM_2"/>
</dbReference>
<feature type="compositionally biased region" description="Basic and acidic residues" evidence="3">
    <location>
        <begin position="557"/>
        <end position="571"/>
    </location>
</feature>
<dbReference type="PANTHER" id="PTHR23280:SF4">
    <property type="entry name" value="BAND 4.1-LIKE PROTEIN 4A"/>
    <property type="match status" value="1"/>
</dbReference>
<dbReference type="AlphaFoldDB" id="A0A8J9ZFV5"/>
<dbReference type="EMBL" id="OV696687">
    <property type="protein sequence ID" value="CAH1252731.1"/>
    <property type="molecule type" value="Genomic_DNA"/>
</dbReference>
<evidence type="ECO:0000313" key="5">
    <source>
        <dbReference type="EMBL" id="CAH1252731.1"/>
    </source>
</evidence>
<protein>
    <submittedName>
        <fullName evidence="5">EPB41L4A protein</fullName>
    </submittedName>
</protein>
<dbReference type="GO" id="GO:0005737">
    <property type="term" value="C:cytoplasm"/>
    <property type="evidence" value="ECO:0007669"/>
    <property type="project" value="UniProtKB-SubCell"/>
</dbReference>
<feature type="region of interest" description="Disordered" evidence="3">
    <location>
        <begin position="387"/>
        <end position="943"/>
    </location>
</feature>
<dbReference type="Pfam" id="PF08736">
    <property type="entry name" value="FA"/>
    <property type="match status" value="1"/>
</dbReference>
<evidence type="ECO:0000256" key="1">
    <source>
        <dbReference type="ARBA" id="ARBA00004496"/>
    </source>
</evidence>